<dbReference type="AlphaFoldDB" id="A0A2A9CT68"/>
<keyword evidence="3" id="KW-1185">Reference proteome</keyword>
<keyword evidence="1" id="KW-0472">Membrane</keyword>
<dbReference type="NCBIfam" id="NF038353">
    <property type="entry name" value="FxLYD_dom"/>
    <property type="match status" value="1"/>
</dbReference>
<comment type="caution">
    <text evidence="2">The sequence shown here is derived from an EMBL/GenBank/DDBJ whole genome shotgun (WGS) entry which is preliminary data.</text>
</comment>
<sequence>MSDPTYVQPPAPQPVPAPAAPGNGVGVAALVVGIIAVLVSFIPIVGTFAFFLGGVAAVLGIIGLLLKGRSRGTSIAGLILGVVAIIIAIVMTVITAAVIGAAGQAAKDLDKSSVLKLDDGWKVESDSGLSTVVGTVSNTSDKAVTAIATITFDVLDASSANIGTCVDTASTIDAGGKWKFKAICTVEVTKDSTVRFKGIIGF</sequence>
<gene>
    <name evidence="2" type="ORF">ATK74_1808</name>
</gene>
<dbReference type="EMBL" id="PDJC01000001">
    <property type="protein sequence ID" value="PFG17245.1"/>
    <property type="molecule type" value="Genomic_DNA"/>
</dbReference>
<reference evidence="2 3" key="1">
    <citation type="submission" date="2017-10" db="EMBL/GenBank/DDBJ databases">
        <title>Sequencing the genomes of 1000 actinobacteria strains.</title>
        <authorList>
            <person name="Klenk H.-P."/>
        </authorList>
    </citation>
    <scope>NUCLEOTIDE SEQUENCE [LARGE SCALE GENOMIC DNA]</scope>
    <source>
        <strain evidence="2 3">DSM 15597</strain>
    </source>
</reference>
<keyword evidence="1" id="KW-1133">Transmembrane helix</keyword>
<feature type="transmembrane region" description="Helical" evidence="1">
    <location>
        <begin position="48"/>
        <end position="66"/>
    </location>
</feature>
<feature type="transmembrane region" description="Helical" evidence="1">
    <location>
        <begin position="20"/>
        <end position="41"/>
    </location>
</feature>
<feature type="transmembrane region" description="Helical" evidence="1">
    <location>
        <begin position="78"/>
        <end position="102"/>
    </location>
</feature>
<dbReference type="InterPro" id="IPR047676">
    <property type="entry name" value="FxLYD_dom"/>
</dbReference>
<name>A0A2A9CT68_9ACTN</name>
<keyword evidence="1" id="KW-0812">Transmembrane</keyword>
<accession>A0A2A9CT68</accession>
<organism evidence="2 3">
    <name type="scientific">Propionicimonas paludicola</name>
    <dbReference type="NCBI Taxonomy" id="185243"/>
    <lineage>
        <taxon>Bacteria</taxon>
        <taxon>Bacillati</taxon>
        <taxon>Actinomycetota</taxon>
        <taxon>Actinomycetes</taxon>
        <taxon>Propionibacteriales</taxon>
        <taxon>Nocardioidaceae</taxon>
        <taxon>Propionicimonas</taxon>
    </lineage>
</organism>
<dbReference type="RefSeq" id="WP_098460690.1">
    <property type="nucleotide sequence ID" value="NZ_PDJC01000001.1"/>
</dbReference>
<dbReference type="OrthoDB" id="3712639at2"/>
<evidence type="ECO:0008006" key="4">
    <source>
        <dbReference type="Google" id="ProtNLM"/>
    </source>
</evidence>
<evidence type="ECO:0000313" key="3">
    <source>
        <dbReference type="Proteomes" id="UP000226079"/>
    </source>
</evidence>
<evidence type="ECO:0000313" key="2">
    <source>
        <dbReference type="EMBL" id="PFG17245.1"/>
    </source>
</evidence>
<evidence type="ECO:0000256" key="1">
    <source>
        <dbReference type="SAM" id="Phobius"/>
    </source>
</evidence>
<proteinExistence type="predicted"/>
<dbReference type="Proteomes" id="UP000226079">
    <property type="component" value="Unassembled WGS sequence"/>
</dbReference>
<protein>
    <recommendedName>
        <fullName evidence="4">DUF4190 domain-containing protein</fullName>
    </recommendedName>
</protein>